<dbReference type="Pfam" id="PF01663">
    <property type="entry name" value="Phosphodiest"/>
    <property type="match status" value="1"/>
</dbReference>
<gene>
    <name evidence="1" type="ORF">HMPREF0291_10084</name>
</gene>
<dbReference type="InterPro" id="IPR017850">
    <property type="entry name" value="Alkaline_phosphatase_core_sf"/>
</dbReference>
<dbReference type="Proteomes" id="UP000004208">
    <property type="component" value="Unassembled WGS sequence"/>
</dbReference>
<proteinExistence type="predicted"/>
<dbReference type="PANTHER" id="PTHR10151:SF120">
    <property type="entry name" value="BIS(5'-ADENOSYL)-TRIPHOSPHATASE"/>
    <property type="match status" value="1"/>
</dbReference>
<dbReference type="STRING" id="585529.HMPREF0291_10084"/>
<dbReference type="InterPro" id="IPR002591">
    <property type="entry name" value="Phosphodiest/P_Trfase"/>
</dbReference>
<organism evidence="1 2">
    <name type="scientific">Corynebacterium genitalium ATCC 33030</name>
    <dbReference type="NCBI Taxonomy" id="585529"/>
    <lineage>
        <taxon>Bacteria</taxon>
        <taxon>Bacillati</taxon>
        <taxon>Actinomycetota</taxon>
        <taxon>Actinomycetes</taxon>
        <taxon>Mycobacteriales</taxon>
        <taxon>Corynebacteriaceae</taxon>
        <taxon>Corynebacterium</taxon>
    </lineage>
</organism>
<dbReference type="GO" id="GO:0016787">
    <property type="term" value="F:hydrolase activity"/>
    <property type="evidence" value="ECO:0007669"/>
    <property type="project" value="UniProtKB-ARBA"/>
</dbReference>
<dbReference type="RefSeq" id="WP_005286224.1">
    <property type="nucleotide sequence ID" value="NZ_CM000961.1"/>
</dbReference>
<dbReference type="HOGENOM" id="CLU_068063_0_0_11"/>
<accession>D7WAE5</accession>
<comment type="caution">
    <text evidence="1">The sequence shown here is derived from an EMBL/GenBank/DDBJ whole genome shotgun (WGS) entry which is preliminary data.</text>
</comment>
<dbReference type="Gene3D" id="3.40.720.10">
    <property type="entry name" value="Alkaline Phosphatase, subunit A"/>
    <property type="match status" value="1"/>
</dbReference>
<dbReference type="PANTHER" id="PTHR10151">
    <property type="entry name" value="ECTONUCLEOTIDE PYROPHOSPHATASE/PHOSPHODIESTERASE"/>
    <property type="match status" value="1"/>
</dbReference>
<dbReference type="eggNOG" id="COG1524">
    <property type="taxonomic scope" value="Bacteria"/>
</dbReference>
<dbReference type="AlphaFoldDB" id="D7WAE5"/>
<dbReference type="SUPFAM" id="SSF53649">
    <property type="entry name" value="Alkaline phosphatase-like"/>
    <property type="match status" value="1"/>
</dbReference>
<dbReference type="EMBL" id="ACLJ02000001">
    <property type="protein sequence ID" value="EFK54826.1"/>
    <property type="molecule type" value="Genomic_DNA"/>
</dbReference>
<name>D7WAE5_9CORY</name>
<evidence type="ECO:0000313" key="1">
    <source>
        <dbReference type="EMBL" id="EFK54826.1"/>
    </source>
</evidence>
<evidence type="ECO:0000313" key="2">
    <source>
        <dbReference type="Proteomes" id="UP000004208"/>
    </source>
</evidence>
<keyword evidence="2" id="KW-1185">Reference proteome</keyword>
<dbReference type="OrthoDB" id="1956004at2"/>
<reference evidence="1" key="1">
    <citation type="submission" date="2010-06" db="EMBL/GenBank/DDBJ databases">
        <authorList>
            <person name="Muzny D."/>
            <person name="Qin X."/>
            <person name="Buhay C."/>
            <person name="Dugan-Rocha S."/>
            <person name="Ding Y."/>
            <person name="Chen G."/>
            <person name="Hawes A."/>
            <person name="Holder M."/>
            <person name="Jhangiani S."/>
            <person name="Johnson A."/>
            <person name="Khan Z."/>
            <person name="Li Z."/>
            <person name="Liu W."/>
            <person name="Liu X."/>
            <person name="Perez L."/>
            <person name="Shen H."/>
            <person name="Wang Q."/>
            <person name="Watt J."/>
            <person name="Xi L."/>
            <person name="Xin Y."/>
            <person name="Zhou J."/>
            <person name="Deng J."/>
            <person name="Jiang H."/>
            <person name="Liu Y."/>
            <person name="Qu J."/>
            <person name="Song X.-Z."/>
            <person name="Zhang L."/>
            <person name="Villasana D."/>
            <person name="Johnson A."/>
            <person name="Liu J."/>
            <person name="Liyanage D."/>
            <person name="Lorensuhewa L."/>
            <person name="Robinson T."/>
            <person name="Song A."/>
            <person name="Song B.-B."/>
            <person name="Dinh H."/>
            <person name="Thornton R."/>
            <person name="Coyle M."/>
            <person name="Francisco L."/>
            <person name="Jackson L."/>
            <person name="Javaid M."/>
            <person name="Korchina V."/>
            <person name="Kovar C."/>
            <person name="Mata R."/>
            <person name="Mathew T."/>
            <person name="Ngo R."/>
            <person name="Nguyen L."/>
            <person name="Nguyen N."/>
            <person name="Okwuonu G."/>
            <person name="Ongeri F."/>
            <person name="Pham C."/>
            <person name="Simmons D."/>
            <person name="Wilczek-Boney K."/>
            <person name="Hale W."/>
            <person name="Jakkamsetti A."/>
            <person name="Pham P."/>
            <person name="Ruth R."/>
            <person name="San Lucas F."/>
            <person name="Warren J."/>
            <person name="Zhang J."/>
            <person name="Zhao Z."/>
            <person name="Zhou C."/>
            <person name="Zhu D."/>
            <person name="Lee S."/>
            <person name="Bess C."/>
            <person name="Blankenburg K."/>
            <person name="Forbes L."/>
            <person name="Fu Q."/>
            <person name="Gubbala S."/>
            <person name="Hirani K."/>
            <person name="Jayaseelan J.C."/>
            <person name="Lara F."/>
            <person name="Munidasa M."/>
            <person name="Palculict T."/>
            <person name="Patil S."/>
            <person name="Pu L.-L."/>
            <person name="Saada N."/>
            <person name="Tang L."/>
            <person name="Weissenberger G."/>
            <person name="Zhu Y."/>
            <person name="Hemphill L."/>
            <person name="Shang Y."/>
            <person name="Youmans B."/>
            <person name="Ayvaz T."/>
            <person name="Ross M."/>
            <person name="Santibanez J."/>
            <person name="Aqrawi P."/>
            <person name="Gross S."/>
            <person name="Joshi V."/>
            <person name="Fowler G."/>
            <person name="Nazareth L."/>
            <person name="Reid J."/>
            <person name="Worley K."/>
            <person name="Petrosino J."/>
            <person name="Highlander S."/>
            <person name="Gibbs R."/>
        </authorList>
    </citation>
    <scope>NUCLEOTIDE SEQUENCE [LARGE SCALE GENOMIC DNA]</scope>
    <source>
        <strain evidence="1">ATCC 33030</strain>
    </source>
</reference>
<sequence>MLIPSNEHQGTNDVGPGAHRPILIIGLDGTRWDLVQRDGVGNVLPRLAEEGRFSTITMEVPTISGPGWASLLTGASHAEHGIVDNTMVGSHHWAYPDVLSLAFHRDTTTRTFAAAGWPVLIDPAGLGPILHPRDDQQKAGLHRIVARDGETHGYIATDAECVAYAHAALRGPAFDMGFVYCCDVDDAGHVYGAVSDEYADAIRRVDAHVQTLTEDIQFRYDTFGEDWLVVITTDHGHVDEGGHGGDSPEERASWAIAWAPSGALPDWPEELKPTQLTPLILEARYG</sequence>
<protein>
    <submittedName>
        <fullName evidence="1">Type I phosphodiesterase / nucleotide pyrophosphatase</fullName>
    </submittedName>
</protein>